<reference evidence="2 3" key="1">
    <citation type="submission" date="2017-11" db="EMBL/GenBank/DDBJ databases">
        <title>Genomic Encyclopedia of Archaeal and Bacterial Type Strains, Phase II (KMG-II): From Individual Species to Whole Genera.</title>
        <authorList>
            <person name="Goeker M."/>
        </authorList>
    </citation>
    <scope>NUCLEOTIDE SEQUENCE [LARGE SCALE GENOMIC DNA]</scope>
    <source>
        <strain evidence="2 3">DSM 28175</strain>
    </source>
</reference>
<dbReference type="RefSeq" id="WP_100342140.1">
    <property type="nucleotide sequence ID" value="NZ_PGFJ01000002.1"/>
</dbReference>
<evidence type="ECO:0000313" key="3">
    <source>
        <dbReference type="Proteomes" id="UP000242687"/>
    </source>
</evidence>
<name>A0A2H9VNC9_9SPHI</name>
<proteinExistence type="predicted"/>
<dbReference type="Gene3D" id="3.40.630.30">
    <property type="match status" value="1"/>
</dbReference>
<feature type="domain" description="N-acetyltransferase" evidence="1">
    <location>
        <begin position="9"/>
        <end position="94"/>
    </location>
</feature>
<comment type="caution">
    <text evidence="2">The sequence shown here is derived from an EMBL/GenBank/DDBJ whole genome shotgun (WGS) entry which is preliminary data.</text>
</comment>
<dbReference type="InterPro" id="IPR016181">
    <property type="entry name" value="Acyl_CoA_acyltransferase"/>
</dbReference>
<dbReference type="AlphaFoldDB" id="A0A2H9VNC9"/>
<accession>A0A2H9VNC9</accession>
<dbReference type="OrthoDB" id="1120671at2"/>
<dbReference type="InterPro" id="IPR031165">
    <property type="entry name" value="GNAT_YJDJ"/>
</dbReference>
<evidence type="ECO:0000259" key="1">
    <source>
        <dbReference type="PROSITE" id="PS51729"/>
    </source>
</evidence>
<dbReference type="Proteomes" id="UP000242687">
    <property type="component" value="Unassembled WGS sequence"/>
</dbReference>
<evidence type="ECO:0000313" key="2">
    <source>
        <dbReference type="EMBL" id="PJJ79832.1"/>
    </source>
</evidence>
<dbReference type="SUPFAM" id="SSF55729">
    <property type="entry name" value="Acyl-CoA N-acyltransferases (Nat)"/>
    <property type="match status" value="1"/>
</dbReference>
<dbReference type="Pfam" id="PF14542">
    <property type="entry name" value="Acetyltransf_CG"/>
    <property type="match status" value="1"/>
</dbReference>
<protein>
    <recommendedName>
        <fullName evidence="1">N-acetyltransferase domain-containing protein</fullName>
    </recommendedName>
</protein>
<dbReference type="EMBL" id="PGFJ01000002">
    <property type="protein sequence ID" value="PJJ79832.1"/>
    <property type="molecule type" value="Genomic_DNA"/>
</dbReference>
<keyword evidence="3" id="KW-1185">Reference proteome</keyword>
<organism evidence="2 3">
    <name type="scientific">Mucilaginibacter auburnensis</name>
    <dbReference type="NCBI Taxonomy" id="1457233"/>
    <lineage>
        <taxon>Bacteria</taxon>
        <taxon>Pseudomonadati</taxon>
        <taxon>Bacteroidota</taxon>
        <taxon>Sphingobacteriia</taxon>
        <taxon>Sphingobacteriales</taxon>
        <taxon>Sphingobacteriaceae</taxon>
        <taxon>Mucilaginibacter</taxon>
    </lineage>
</organism>
<dbReference type="InterPro" id="IPR045057">
    <property type="entry name" value="Gcn5-rel_NAT"/>
</dbReference>
<gene>
    <name evidence="2" type="ORF">CLV57_2971</name>
</gene>
<sequence length="94" mass="11138">MPYTNLPLINNTDNHNFEMFVDDKRAFIDYQLRGDKMFLLHTEVPVELEGQGVAPALVEKVFKYLEEHNLKAVPYCSYIKTWLKRHPDWERVVA</sequence>
<dbReference type="PANTHER" id="PTHR31435:SF9">
    <property type="entry name" value="PROTEIN NATD1"/>
    <property type="match status" value="1"/>
</dbReference>
<dbReference type="PROSITE" id="PS51729">
    <property type="entry name" value="GNAT_YJDJ"/>
    <property type="match status" value="1"/>
</dbReference>
<dbReference type="PANTHER" id="PTHR31435">
    <property type="entry name" value="PROTEIN NATD1"/>
    <property type="match status" value="1"/>
</dbReference>